<evidence type="ECO:0000313" key="2">
    <source>
        <dbReference type="EMBL" id="VFT89487.1"/>
    </source>
</evidence>
<dbReference type="EMBL" id="CAADRA010005403">
    <property type="protein sequence ID" value="VFT89487.1"/>
    <property type="molecule type" value="Genomic_DNA"/>
</dbReference>
<reference evidence="2 3" key="1">
    <citation type="submission" date="2019-03" db="EMBL/GenBank/DDBJ databases">
        <authorList>
            <person name="Gaulin E."/>
            <person name="Dumas B."/>
        </authorList>
    </citation>
    <scope>NUCLEOTIDE SEQUENCE [LARGE SCALE GENOMIC DNA]</scope>
    <source>
        <strain evidence="2">CBS 568.67</strain>
    </source>
</reference>
<reference evidence="1" key="2">
    <citation type="submission" date="2019-06" db="EMBL/GenBank/DDBJ databases">
        <title>Genomics analysis of Aphanomyces spp. identifies a new class of oomycete effector associated with host adaptation.</title>
        <authorList>
            <person name="Gaulin E."/>
        </authorList>
    </citation>
    <scope>NUCLEOTIDE SEQUENCE</scope>
    <source>
        <strain evidence="1">CBS 578.67</strain>
    </source>
</reference>
<sequence>MLDVTIQYCELKKRMADDSSSVTFIPLEDKGTTGNFEITAWPKGRGVEPGVLVFAKRANGQGHVDSDEKYASIVSQLQALLA</sequence>
<organism evidence="2 3">
    <name type="scientific">Aphanomyces stellatus</name>
    <dbReference type="NCBI Taxonomy" id="120398"/>
    <lineage>
        <taxon>Eukaryota</taxon>
        <taxon>Sar</taxon>
        <taxon>Stramenopiles</taxon>
        <taxon>Oomycota</taxon>
        <taxon>Saprolegniomycetes</taxon>
        <taxon>Saprolegniales</taxon>
        <taxon>Verrucalvaceae</taxon>
        <taxon>Aphanomyces</taxon>
    </lineage>
</organism>
<dbReference type="Proteomes" id="UP000332933">
    <property type="component" value="Unassembled WGS sequence"/>
</dbReference>
<gene>
    <name evidence="2" type="primary">Aste57867_12637</name>
    <name evidence="1" type="ORF">As57867_012591</name>
    <name evidence="2" type="ORF">ASTE57867_12637</name>
</gene>
<evidence type="ECO:0000313" key="3">
    <source>
        <dbReference type="Proteomes" id="UP000332933"/>
    </source>
</evidence>
<name>A0A485KW52_9STRA</name>
<dbReference type="EMBL" id="VJMH01005382">
    <property type="protein sequence ID" value="KAF0696612.1"/>
    <property type="molecule type" value="Genomic_DNA"/>
</dbReference>
<evidence type="ECO:0000313" key="1">
    <source>
        <dbReference type="EMBL" id="KAF0696612.1"/>
    </source>
</evidence>
<dbReference type="AlphaFoldDB" id="A0A485KW52"/>
<dbReference type="Gene3D" id="3.40.30.10">
    <property type="entry name" value="Glutaredoxin"/>
    <property type="match status" value="1"/>
</dbReference>
<proteinExistence type="predicted"/>
<dbReference type="OrthoDB" id="10383379at2759"/>
<keyword evidence="3" id="KW-1185">Reference proteome</keyword>
<protein>
    <submittedName>
        <fullName evidence="2">Aste57867_12637 protein</fullName>
    </submittedName>
</protein>
<accession>A0A485KW52</accession>